<evidence type="ECO:0000256" key="6">
    <source>
        <dbReference type="ARBA" id="ARBA00023136"/>
    </source>
</evidence>
<comment type="similarity">
    <text evidence="2">Belongs to the UPF0126 family.</text>
</comment>
<evidence type="ECO:0000256" key="5">
    <source>
        <dbReference type="ARBA" id="ARBA00022989"/>
    </source>
</evidence>
<sequence>MTAAAALLLADLTGVAIFAASGASAAVVKRLDLFGVVFVGFVAALGGGIFRDLVIGDGPPLAFADWRYAVTAMVTAAAVFWLHPQLARLRTTVLVLDAAGLGLFTVTGTLTALDAGLPPVGAGMIGMMAGIGGGLGRDLLTGEIPVVLRREIYAVAALAGAVAVVGLERAGLAGPGPLMAAALFVFAVRLVALRRRWSAPVPTDPPAGDAPGPADDISARPVEELPARPADDISARSADDLGRRSADGRDRRPGRQARSPHDRAVPPDGRPGSG</sequence>
<dbReference type="EMBL" id="BONX01000046">
    <property type="protein sequence ID" value="GIG99625.1"/>
    <property type="molecule type" value="Genomic_DNA"/>
</dbReference>
<protein>
    <recommendedName>
        <fullName evidence="9">Glycine transporter domain-containing protein</fullName>
    </recommendedName>
</protein>
<keyword evidence="4 8" id="KW-0812">Transmembrane</keyword>
<comment type="caution">
    <text evidence="10">The sequence shown here is derived from an EMBL/GenBank/DDBJ whole genome shotgun (WGS) entry which is preliminary data.</text>
</comment>
<feature type="region of interest" description="Disordered" evidence="7">
    <location>
        <begin position="199"/>
        <end position="274"/>
    </location>
</feature>
<feature type="domain" description="Glycine transporter" evidence="9">
    <location>
        <begin position="9"/>
        <end position="83"/>
    </location>
</feature>
<feature type="compositionally biased region" description="Low complexity" evidence="7">
    <location>
        <begin position="206"/>
        <end position="216"/>
    </location>
</feature>
<keyword evidence="6 8" id="KW-0472">Membrane</keyword>
<evidence type="ECO:0000256" key="1">
    <source>
        <dbReference type="ARBA" id="ARBA00004651"/>
    </source>
</evidence>
<dbReference type="Pfam" id="PF03458">
    <property type="entry name" value="Gly_transporter"/>
    <property type="match status" value="2"/>
</dbReference>
<feature type="compositionally biased region" description="Basic and acidic residues" evidence="7">
    <location>
        <begin position="217"/>
        <end position="265"/>
    </location>
</feature>
<dbReference type="PANTHER" id="PTHR30506">
    <property type="entry name" value="INNER MEMBRANE PROTEIN"/>
    <property type="match status" value="1"/>
</dbReference>
<evidence type="ECO:0000256" key="8">
    <source>
        <dbReference type="SAM" id="Phobius"/>
    </source>
</evidence>
<feature type="transmembrane region" description="Helical" evidence="8">
    <location>
        <begin position="35"/>
        <end position="54"/>
    </location>
</feature>
<comment type="subcellular location">
    <subcellularLocation>
        <location evidence="1">Cell membrane</location>
        <topology evidence="1">Multi-pass membrane protein</topology>
    </subcellularLocation>
</comment>
<feature type="domain" description="Glycine transporter" evidence="9">
    <location>
        <begin position="95"/>
        <end position="168"/>
    </location>
</feature>
<feature type="transmembrane region" description="Helical" evidence="8">
    <location>
        <begin position="176"/>
        <end position="193"/>
    </location>
</feature>
<dbReference type="PANTHER" id="PTHR30506:SF3">
    <property type="entry name" value="UPF0126 INNER MEMBRANE PROTEIN YADS-RELATED"/>
    <property type="match status" value="1"/>
</dbReference>
<dbReference type="Proteomes" id="UP000621500">
    <property type="component" value="Unassembled WGS sequence"/>
</dbReference>
<keyword evidence="11" id="KW-1185">Reference proteome</keyword>
<accession>A0ABQ4EY91</accession>
<evidence type="ECO:0000256" key="3">
    <source>
        <dbReference type="ARBA" id="ARBA00022475"/>
    </source>
</evidence>
<evidence type="ECO:0000256" key="2">
    <source>
        <dbReference type="ARBA" id="ARBA00008193"/>
    </source>
</evidence>
<reference evidence="10 11" key="1">
    <citation type="submission" date="2021-01" db="EMBL/GenBank/DDBJ databases">
        <title>Whole genome shotgun sequence of Plantactinospora mayteni NBRC 109088.</title>
        <authorList>
            <person name="Komaki H."/>
            <person name="Tamura T."/>
        </authorList>
    </citation>
    <scope>NUCLEOTIDE SEQUENCE [LARGE SCALE GENOMIC DNA]</scope>
    <source>
        <strain evidence="10 11">NBRC 109088</strain>
    </source>
</reference>
<feature type="transmembrane region" description="Helical" evidence="8">
    <location>
        <begin position="66"/>
        <end position="83"/>
    </location>
</feature>
<keyword evidence="3" id="KW-1003">Cell membrane</keyword>
<evidence type="ECO:0000256" key="7">
    <source>
        <dbReference type="SAM" id="MobiDB-lite"/>
    </source>
</evidence>
<keyword evidence="5 8" id="KW-1133">Transmembrane helix</keyword>
<evidence type="ECO:0000259" key="9">
    <source>
        <dbReference type="Pfam" id="PF03458"/>
    </source>
</evidence>
<evidence type="ECO:0000313" key="10">
    <source>
        <dbReference type="EMBL" id="GIG99625.1"/>
    </source>
</evidence>
<organism evidence="10 11">
    <name type="scientific">Plantactinospora mayteni</name>
    <dbReference type="NCBI Taxonomy" id="566021"/>
    <lineage>
        <taxon>Bacteria</taxon>
        <taxon>Bacillati</taxon>
        <taxon>Actinomycetota</taxon>
        <taxon>Actinomycetes</taxon>
        <taxon>Micromonosporales</taxon>
        <taxon>Micromonosporaceae</taxon>
        <taxon>Plantactinospora</taxon>
    </lineage>
</organism>
<gene>
    <name evidence="10" type="ORF">Pma05_61980</name>
</gene>
<evidence type="ECO:0000313" key="11">
    <source>
        <dbReference type="Proteomes" id="UP000621500"/>
    </source>
</evidence>
<proteinExistence type="inferred from homology"/>
<name>A0ABQ4EY91_9ACTN</name>
<dbReference type="InterPro" id="IPR005115">
    <property type="entry name" value="Gly_transporter"/>
</dbReference>
<evidence type="ECO:0000256" key="4">
    <source>
        <dbReference type="ARBA" id="ARBA00022692"/>
    </source>
</evidence>
<feature type="transmembrane region" description="Helical" evidence="8">
    <location>
        <begin position="152"/>
        <end position="170"/>
    </location>
</feature>
<feature type="transmembrane region" description="Helical" evidence="8">
    <location>
        <begin position="120"/>
        <end position="140"/>
    </location>
</feature>